<comment type="caution">
    <text evidence="16">The sequence shown here is derived from an EMBL/GenBank/DDBJ whole genome shotgun (WGS) entry which is preliminary data.</text>
</comment>
<dbReference type="Gene3D" id="3.30.470.20">
    <property type="entry name" value="ATP-grasp fold, B domain"/>
    <property type="match status" value="1"/>
</dbReference>
<sequence>MEINHSLLQNGDVQNGLKSALKRNLLINYLVEELDEKIKSSNLEVFKINKIIENAIHWCLVNGFVLVPKSRKEEDIMVVTYLPFTLFPTPFKRTHFEQVMNLQTQINELVFKISNSDDFMEKSFQNLIAIDKFLNSLWSITQRAQKDGYNQKIRLSILRTDYMLHQDNKNNNQILMKQVEINTIAAGFGYVSTKALQLHKEILKWTNNKDILKILPDNEPVVKMAKGFVEAWRLYNVKTSIVIFVVLDIEINIADQRHLEYEIINQEPNIEIFRCTLCELNQYGRLGDDKTLYFHGKEVAIVYFRAAYDPSHFKSQIEWDTLYRIEISKAIKCPTVSTFLAGMKKIQESMSNDENLAFLCDSNKDLSDAFKSVFAEFFLLNSQENIQKVLECPENYVLKPQREGGGNNFYNQDIVEILKKIQEQNADNESTKEDKYNKDLYIVMEYLRPQVTYNYIISSKLQQKLYETGQKDLFEKKEITNELGVYGVLVKNGNETILNETCGYCLRSKPAEDNEAGVMCGSGALDSIYLVD</sequence>
<dbReference type="GO" id="GO:0005829">
    <property type="term" value="C:cytosol"/>
    <property type="evidence" value="ECO:0007669"/>
    <property type="project" value="TreeGrafter"/>
</dbReference>
<evidence type="ECO:0000256" key="2">
    <source>
        <dbReference type="ARBA" id="ARBA00010385"/>
    </source>
</evidence>
<dbReference type="Gene3D" id="3.30.1490.50">
    <property type="match status" value="1"/>
</dbReference>
<dbReference type="PANTHER" id="PTHR11130:SF0">
    <property type="entry name" value="GLUTATHIONE SYNTHETASE"/>
    <property type="match status" value="1"/>
</dbReference>
<feature type="domain" description="Glutathione synthase substrate-binding" evidence="15">
    <location>
        <begin position="241"/>
        <end position="341"/>
    </location>
</feature>
<evidence type="ECO:0000256" key="13">
    <source>
        <dbReference type="PIRSR" id="PIRSR001558-1"/>
    </source>
</evidence>
<dbReference type="InterPro" id="IPR004887">
    <property type="entry name" value="GSH_synth_subst-bd"/>
</dbReference>
<feature type="binding site" evidence="14">
    <location>
        <position position="403"/>
    </location>
    <ligand>
        <name>Mg(2+)</name>
        <dbReference type="ChEBI" id="CHEBI:18420"/>
    </ligand>
</feature>
<dbReference type="GO" id="GO:0005524">
    <property type="term" value="F:ATP binding"/>
    <property type="evidence" value="ECO:0007669"/>
    <property type="project" value="UniProtKB-UniRule"/>
</dbReference>
<dbReference type="InterPro" id="IPR016185">
    <property type="entry name" value="PreATP-grasp_dom_sf"/>
</dbReference>
<evidence type="ECO:0000256" key="9">
    <source>
        <dbReference type="ARBA" id="ARBA00022840"/>
    </source>
</evidence>
<name>A0A813N511_9BILA</name>
<dbReference type="InterPro" id="IPR014049">
    <property type="entry name" value="Glutathione_synthase_N_euk"/>
</dbReference>
<dbReference type="GO" id="GO:0004363">
    <property type="term" value="F:glutathione synthase activity"/>
    <property type="evidence" value="ECO:0007669"/>
    <property type="project" value="UniProtKB-UniRule"/>
</dbReference>
<evidence type="ECO:0000256" key="4">
    <source>
        <dbReference type="ARBA" id="ARBA00020821"/>
    </source>
</evidence>
<dbReference type="Gene3D" id="1.10.1080.10">
    <property type="entry name" value="Glutathione Synthetase, Chain A, domain 3"/>
    <property type="match status" value="1"/>
</dbReference>
<evidence type="ECO:0000256" key="12">
    <source>
        <dbReference type="PIRNR" id="PIRNR001558"/>
    </source>
</evidence>
<dbReference type="Pfam" id="PF03199">
    <property type="entry name" value="GSH_synthase"/>
    <property type="match status" value="1"/>
</dbReference>
<evidence type="ECO:0000256" key="7">
    <source>
        <dbReference type="ARBA" id="ARBA00022723"/>
    </source>
</evidence>
<evidence type="ECO:0000256" key="3">
    <source>
        <dbReference type="ARBA" id="ARBA00012214"/>
    </source>
</evidence>
<keyword evidence="7 12" id="KW-0479">Metal-binding</keyword>
<feature type="binding site" evidence="13">
    <location>
        <position position="180"/>
    </location>
    <ligand>
        <name>ATP</name>
        <dbReference type="ChEBI" id="CHEBI:30616"/>
    </ligand>
</feature>
<evidence type="ECO:0000256" key="6">
    <source>
        <dbReference type="ARBA" id="ARBA00022684"/>
    </source>
</evidence>
<gene>
    <name evidence="16" type="ORF">OXX778_LOCUS2891</name>
</gene>
<dbReference type="Gene3D" id="3.30.1490.80">
    <property type="match status" value="1"/>
</dbReference>
<feature type="binding site" evidence="13">
    <location>
        <position position="256"/>
    </location>
    <ligand>
        <name>substrate</name>
    </ligand>
</feature>
<dbReference type="PIRSF" id="PIRSF001558">
    <property type="entry name" value="GSHase"/>
    <property type="match status" value="1"/>
</dbReference>
<dbReference type="Proteomes" id="UP000663879">
    <property type="component" value="Unassembled WGS sequence"/>
</dbReference>
<dbReference type="SUPFAM" id="SSF56059">
    <property type="entry name" value="Glutathione synthetase ATP-binding domain-like"/>
    <property type="match status" value="1"/>
</dbReference>
<evidence type="ECO:0000256" key="10">
    <source>
        <dbReference type="ARBA" id="ARBA00022842"/>
    </source>
</evidence>
<feature type="binding site" evidence="13">
    <location>
        <position position="515"/>
    </location>
    <ligand>
        <name>ATP</name>
        <dbReference type="ChEBI" id="CHEBI:30616"/>
    </ligand>
</feature>
<reference evidence="16" key="1">
    <citation type="submission" date="2021-02" db="EMBL/GenBank/DDBJ databases">
        <authorList>
            <person name="Nowell W R."/>
        </authorList>
    </citation>
    <scope>NUCLEOTIDE SEQUENCE</scope>
    <source>
        <strain evidence="16">Ploen Becks lab</strain>
    </source>
</reference>
<dbReference type="OrthoDB" id="2020073at2759"/>
<keyword evidence="17" id="KW-1185">Reference proteome</keyword>
<accession>A0A813N511</accession>
<dbReference type="AlphaFoldDB" id="A0A813N511"/>
<feature type="binding site" evidence="14">
    <location>
        <position position="180"/>
    </location>
    <ligand>
        <name>Mg(2+)</name>
        <dbReference type="ChEBI" id="CHEBI:18420"/>
    </ligand>
</feature>
<proteinExistence type="inferred from homology"/>
<feature type="binding site" evidence="14">
    <location>
        <position position="182"/>
    </location>
    <ligand>
        <name>Mg(2+)</name>
        <dbReference type="ChEBI" id="CHEBI:18420"/>
    </ligand>
</feature>
<dbReference type="PANTHER" id="PTHR11130">
    <property type="entry name" value="GLUTATHIONE SYNTHETASE"/>
    <property type="match status" value="1"/>
</dbReference>
<evidence type="ECO:0000256" key="1">
    <source>
        <dbReference type="ARBA" id="ARBA00004965"/>
    </source>
</evidence>
<dbReference type="NCBIfam" id="TIGR01986">
    <property type="entry name" value="glut_syn_euk"/>
    <property type="match status" value="1"/>
</dbReference>
<dbReference type="SUPFAM" id="SSF52440">
    <property type="entry name" value="PreATP-grasp domain"/>
    <property type="match status" value="1"/>
</dbReference>
<keyword evidence="5 12" id="KW-0436">Ligase</keyword>
<dbReference type="Gene3D" id="3.40.50.1760">
    <property type="entry name" value="Glutathione synthase, substrate-binding domain superfamily, eukaryotic"/>
    <property type="match status" value="1"/>
</dbReference>
<dbReference type="GO" id="GO:0000287">
    <property type="term" value="F:magnesium ion binding"/>
    <property type="evidence" value="ECO:0007669"/>
    <property type="project" value="UniProtKB-UniRule"/>
</dbReference>
<evidence type="ECO:0000313" key="17">
    <source>
        <dbReference type="Proteomes" id="UP000663879"/>
    </source>
</evidence>
<comment type="pathway">
    <text evidence="1 12">Sulfur metabolism; glutathione biosynthesis; glutathione from L-cysteine and L-glutamate: step 2/2.</text>
</comment>
<keyword evidence="9 12" id="KW-0067">ATP-binding</keyword>
<keyword evidence="10 12" id="KW-0460">Magnesium</keyword>
<protein>
    <recommendedName>
        <fullName evidence="4 12">Glutathione synthetase</fullName>
        <shortName evidence="12">GSH-S</shortName>
        <ecNumber evidence="3 12">6.3.2.3</ecNumber>
    </recommendedName>
</protein>
<dbReference type="InterPro" id="IPR014709">
    <property type="entry name" value="Glutathione_synthase_C_euk"/>
</dbReference>
<evidence type="ECO:0000256" key="14">
    <source>
        <dbReference type="PIRSR" id="PIRSR001558-2"/>
    </source>
</evidence>
<organism evidence="16 17">
    <name type="scientific">Brachionus calyciflorus</name>
    <dbReference type="NCBI Taxonomy" id="104777"/>
    <lineage>
        <taxon>Eukaryota</taxon>
        <taxon>Metazoa</taxon>
        <taxon>Spiralia</taxon>
        <taxon>Gnathifera</taxon>
        <taxon>Rotifera</taxon>
        <taxon>Eurotatoria</taxon>
        <taxon>Monogononta</taxon>
        <taxon>Pseudotrocha</taxon>
        <taxon>Ploima</taxon>
        <taxon>Brachionidae</taxon>
        <taxon>Brachionus</taxon>
    </lineage>
</organism>
<dbReference type="InterPro" id="IPR037013">
    <property type="entry name" value="GSH-S_sub-bd_sf"/>
</dbReference>
<feature type="binding site" evidence="13">
    <location>
        <position position="482"/>
    </location>
    <ligand>
        <name>ATP</name>
        <dbReference type="ChEBI" id="CHEBI:30616"/>
    </ligand>
</feature>
<comment type="similarity">
    <text evidence="2 12">Belongs to the eukaryotic GSH synthase family.</text>
</comment>
<feature type="binding site" evidence="13">
    <location>
        <position position="344"/>
    </location>
    <ligand>
        <name>ATP</name>
        <dbReference type="ChEBI" id="CHEBI:30616"/>
    </ligand>
</feature>
<dbReference type="UniPathway" id="UPA00142">
    <property type="reaction ID" value="UER00210"/>
</dbReference>
<dbReference type="GO" id="GO:0043295">
    <property type="term" value="F:glutathione binding"/>
    <property type="evidence" value="ECO:0007669"/>
    <property type="project" value="UniProtKB-UniRule"/>
</dbReference>
<comment type="catalytic activity">
    <reaction evidence="11">
        <text>gamma-L-glutamyl-L-cysteine + glycine + ATP = glutathione + ADP + phosphate + H(+)</text>
        <dbReference type="Rhea" id="RHEA:13557"/>
        <dbReference type="ChEBI" id="CHEBI:15378"/>
        <dbReference type="ChEBI" id="CHEBI:30616"/>
        <dbReference type="ChEBI" id="CHEBI:43474"/>
        <dbReference type="ChEBI" id="CHEBI:57305"/>
        <dbReference type="ChEBI" id="CHEBI:57925"/>
        <dbReference type="ChEBI" id="CHEBI:58173"/>
        <dbReference type="ChEBI" id="CHEBI:456216"/>
        <dbReference type="EC" id="6.3.2.3"/>
    </reaction>
    <physiologicalReaction direction="left-to-right" evidence="11">
        <dbReference type="Rhea" id="RHEA:13558"/>
    </physiologicalReaction>
</comment>
<evidence type="ECO:0000256" key="11">
    <source>
        <dbReference type="ARBA" id="ARBA00048871"/>
    </source>
</evidence>
<evidence type="ECO:0000256" key="5">
    <source>
        <dbReference type="ARBA" id="ARBA00022598"/>
    </source>
</evidence>
<dbReference type="InterPro" id="IPR005615">
    <property type="entry name" value="Glutathione_synthase"/>
</dbReference>
<feature type="binding site" evidence="13">
    <location>
        <begin position="399"/>
        <end position="408"/>
    </location>
    <ligand>
        <name>ATP</name>
        <dbReference type="ChEBI" id="CHEBI:30616"/>
    </ligand>
</feature>
<evidence type="ECO:0000256" key="8">
    <source>
        <dbReference type="ARBA" id="ARBA00022741"/>
    </source>
</evidence>
<dbReference type="Pfam" id="PF03917">
    <property type="entry name" value="GSH_synth_ATP"/>
    <property type="match status" value="1"/>
</dbReference>
<comment type="cofactor">
    <cofactor evidence="12 14">
        <name>Mg(2+)</name>
        <dbReference type="ChEBI" id="CHEBI:18420"/>
    </cofactor>
    <text evidence="12 14">Binds 1 Mg(2+) ion per subunit.</text>
</comment>
<dbReference type="EC" id="6.3.2.3" evidence="3 12"/>
<feature type="binding site" evidence="13">
    <location>
        <position position="509"/>
    </location>
    <ligand>
        <name>ATP</name>
        <dbReference type="ChEBI" id="CHEBI:30616"/>
    </ligand>
</feature>
<evidence type="ECO:0000313" key="16">
    <source>
        <dbReference type="EMBL" id="CAF0731917.1"/>
    </source>
</evidence>
<feature type="binding site" evidence="13">
    <location>
        <position position="410"/>
    </location>
    <ligand>
        <name>ATP</name>
        <dbReference type="ChEBI" id="CHEBI:30616"/>
    </ligand>
</feature>
<dbReference type="EMBL" id="CAJNOC010000241">
    <property type="protein sequence ID" value="CAF0731917.1"/>
    <property type="molecule type" value="Genomic_DNA"/>
</dbReference>
<feature type="binding site" evidence="13">
    <location>
        <position position="159"/>
    </location>
    <ligand>
        <name>substrate</name>
    </ligand>
</feature>
<feature type="binding site" evidence="13">
    <location>
        <position position="507"/>
    </location>
    <ligand>
        <name>substrate</name>
    </ligand>
</feature>
<evidence type="ECO:0000259" key="15">
    <source>
        <dbReference type="Pfam" id="PF03199"/>
    </source>
</evidence>
<keyword evidence="8 12" id="KW-0547">Nucleotide-binding</keyword>
<dbReference type="InterPro" id="IPR014042">
    <property type="entry name" value="Glutathione_synthase_a-hlx"/>
</dbReference>
<keyword evidence="6 12" id="KW-0317">Glutathione biosynthesis</keyword>